<evidence type="ECO:0000313" key="2">
    <source>
        <dbReference type="Proteomes" id="UP001219956"/>
    </source>
</evidence>
<keyword evidence="2" id="KW-1185">Reference proteome</keyword>
<accession>A0ABT5IWN4</accession>
<dbReference type="RefSeq" id="WP_272750991.1">
    <property type="nucleotide sequence ID" value="NZ_JAQQLF010000005.1"/>
</dbReference>
<gene>
    <name evidence="1" type="ORF">PQU95_05150</name>
</gene>
<reference evidence="1 2" key="1">
    <citation type="submission" date="2023-01" db="EMBL/GenBank/DDBJ databases">
        <title>Novel species of the genus Vogesella isolated from rivers.</title>
        <authorList>
            <person name="Lu H."/>
        </authorList>
    </citation>
    <scope>NUCLEOTIDE SEQUENCE [LARGE SCALE GENOMIC DNA]</scope>
    <source>
        <strain evidence="1 2">DC21W</strain>
    </source>
</reference>
<comment type="caution">
    <text evidence="1">The sequence shown here is derived from an EMBL/GenBank/DDBJ whole genome shotgun (WGS) entry which is preliminary data.</text>
</comment>
<protein>
    <submittedName>
        <fullName evidence="1">Uncharacterized protein</fullName>
    </submittedName>
</protein>
<name>A0ABT5IWN4_9NEIS</name>
<evidence type="ECO:0000313" key="1">
    <source>
        <dbReference type="EMBL" id="MDC7716598.1"/>
    </source>
</evidence>
<dbReference type="Proteomes" id="UP001219956">
    <property type="component" value="Unassembled WGS sequence"/>
</dbReference>
<organism evidence="1 2">
    <name type="scientific">Vogesella aquatica</name>
    <dbReference type="NCBI Taxonomy" id="2984206"/>
    <lineage>
        <taxon>Bacteria</taxon>
        <taxon>Pseudomonadati</taxon>
        <taxon>Pseudomonadota</taxon>
        <taxon>Betaproteobacteria</taxon>
        <taxon>Neisseriales</taxon>
        <taxon>Chromobacteriaceae</taxon>
        <taxon>Vogesella</taxon>
    </lineage>
</organism>
<dbReference type="EMBL" id="JAQQLF010000005">
    <property type="protein sequence ID" value="MDC7716598.1"/>
    <property type="molecule type" value="Genomic_DNA"/>
</dbReference>
<sequence length="40" mass="4590">MRVGTAYAQAYMAMQTQGLMRADTRWIAVYYDDPYALPEA</sequence>
<proteinExistence type="predicted"/>